<dbReference type="Proteomes" id="UP001319827">
    <property type="component" value="Chromosome"/>
</dbReference>
<accession>A0ABM8HRD6</accession>
<reference evidence="1 2" key="2">
    <citation type="journal article" date="2021" name="Int. J. Syst. Evol. Microbiol.">
        <title>Isolation and Polyphasic Characterization of Desulfuromonas versatilis sp. Nov., an Electrogenic Bacteria Capable of Versatile Metabolism Isolated from a Graphene Oxide-Reducing Enrichment Culture.</title>
        <authorList>
            <person name="Xie L."/>
            <person name="Yoshida N."/>
            <person name="Ishii S."/>
            <person name="Meng L."/>
        </authorList>
    </citation>
    <scope>NUCLEOTIDE SEQUENCE [LARGE SCALE GENOMIC DNA]</scope>
    <source>
        <strain evidence="1 2">NIT-T3</strain>
    </source>
</reference>
<reference evidence="1 2" key="1">
    <citation type="journal article" date="2016" name="C (Basel)">
        <title>Selective Growth of and Electricity Production by Marine Exoelectrogenic Bacteria in Self-Aggregated Hydrogel of Microbially Reduced Graphene Oxide.</title>
        <authorList>
            <person name="Yoshida N."/>
            <person name="Goto Y."/>
            <person name="Miyata Y."/>
        </authorList>
    </citation>
    <scope>NUCLEOTIDE SEQUENCE [LARGE SCALE GENOMIC DNA]</scope>
    <source>
        <strain evidence="1 2">NIT-T3</strain>
    </source>
</reference>
<proteinExistence type="predicted"/>
<sequence>MVLENSNAKHGIERRQAMTKQTITGDMRVWNVIERFPET</sequence>
<dbReference type="EMBL" id="AP024355">
    <property type="protein sequence ID" value="BCR02994.1"/>
    <property type="molecule type" value="Genomic_DNA"/>
</dbReference>
<name>A0ABM8HRD6_9BACT</name>
<protein>
    <submittedName>
        <fullName evidence="1">Uncharacterized protein</fullName>
    </submittedName>
</protein>
<evidence type="ECO:0000313" key="1">
    <source>
        <dbReference type="EMBL" id="BCR02994.1"/>
    </source>
</evidence>
<keyword evidence="2" id="KW-1185">Reference proteome</keyword>
<organism evidence="1 2">
    <name type="scientific">Desulfuromonas versatilis</name>
    <dbReference type="NCBI Taxonomy" id="2802975"/>
    <lineage>
        <taxon>Bacteria</taxon>
        <taxon>Pseudomonadati</taxon>
        <taxon>Thermodesulfobacteriota</taxon>
        <taxon>Desulfuromonadia</taxon>
        <taxon>Desulfuromonadales</taxon>
        <taxon>Desulfuromonadaceae</taxon>
        <taxon>Desulfuromonas</taxon>
    </lineage>
</organism>
<evidence type="ECO:0000313" key="2">
    <source>
        <dbReference type="Proteomes" id="UP001319827"/>
    </source>
</evidence>
<gene>
    <name evidence="1" type="ORF">DESUT3_00630</name>
</gene>